<name>A0A4Q7ZK12_9ACTN</name>
<evidence type="ECO:0000313" key="3">
    <source>
        <dbReference type="Proteomes" id="UP000292564"/>
    </source>
</evidence>
<reference evidence="2 3" key="1">
    <citation type="submission" date="2019-02" db="EMBL/GenBank/DDBJ databases">
        <title>Sequencing the genomes of 1000 actinobacteria strains.</title>
        <authorList>
            <person name="Klenk H.-P."/>
        </authorList>
    </citation>
    <scope>NUCLEOTIDE SEQUENCE [LARGE SCALE GENOMIC DNA]</scope>
    <source>
        <strain evidence="2 3">DSM 45162</strain>
    </source>
</reference>
<accession>A0A4Q7ZK12</accession>
<dbReference type="EMBL" id="SHKY01000001">
    <property type="protein sequence ID" value="RZU51250.1"/>
    <property type="molecule type" value="Genomic_DNA"/>
</dbReference>
<evidence type="ECO:0000313" key="2">
    <source>
        <dbReference type="EMBL" id="RZU51250.1"/>
    </source>
</evidence>
<dbReference type="InterPro" id="IPR025855">
    <property type="entry name" value="Replic_Relax"/>
</dbReference>
<dbReference type="AlphaFoldDB" id="A0A4Q7ZK12"/>
<dbReference type="Pfam" id="PF13814">
    <property type="entry name" value="Replic_Relax"/>
    <property type="match status" value="1"/>
</dbReference>
<keyword evidence="3" id="KW-1185">Reference proteome</keyword>
<comment type="caution">
    <text evidence="2">The sequence shown here is derived from an EMBL/GenBank/DDBJ whole genome shotgun (WGS) entry which is preliminary data.</text>
</comment>
<organism evidence="2 3">
    <name type="scientific">Krasilnikovia cinnamomea</name>
    <dbReference type="NCBI Taxonomy" id="349313"/>
    <lineage>
        <taxon>Bacteria</taxon>
        <taxon>Bacillati</taxon>
        <taxon>Actinomycetota</taxon>
        <taxon>Actinomycetes</taxon>
        <taxon>Micromonosporales</taxon>
        <taxon>Micromonosporaceae</taxon>
        <taxon>Krasilnikovia</taxon>
    </lineage>
</organism>
<feature type="region of interest" description="Disordered" evidence="1">
    <location>
        <begin position="1"/>
        <end position="44"/>
    </location>
</feature>
<sequence length="327" mass="35992">MSSDFPSADRYSGPLEPPSPCPPFLAPEPSAGPRAQPSHARSSSKRARLRLLARLTIRDRQLLDWLAEHYLLSTDQIAAALFPSKRAATLRLAALYEMEAVNRFVDVTTGTRQHLYALGPLGALVHPSAYNDPDRPDAPAPRTATDRTERIVGSRKLAHLLGTNQMFIDLHAYSRADPNARLLRWWSEQHATAAYALSGIRPDGHGIWQVGDRTTGFWLEHDRGTEKIATVLGKLRNYAQLAEVGPRYPVLLRVASRRRERNLLDALAGVPAGLPVATGIHSEHPAGPAWTVASDTSGLRRWLHELPSDHGPVNAATNPHRYSGPED</sequence>
<feature type="region of interest" description="Disordered" evidence="1">
    <location>
        <begin position="305"/>
        <end position="327"/>
    </location>
</feature>
<dbReference type="Proteomes" id="UP000292564">
    <property type="component" value="Unassembled WGS sequence"/>
</dbReference>
<proteinExistence type="predicted"/>
<feature type="compositionally biased region" description="Pro residues" evidence="1">
    <location>
        <begin position="15"/>
        <end position="26"/>
    </location>
</feature>
<protein>
    <submittedName>
        <fullName evidence="2">Protein involved in plasmid replication-relaxation</fullName>
    </submittedName>
</protein>
<evidence type="ECO:0000256" key="1">
    <source>
        <dbReference type="SAM" id="MobiDB-lite"/>
    </source>
</evidence>
<gene>
    <name evidence="2" type="ORF">EV385_3060</name>
</gene>